<keyword evidence="2" id="KW-1133">Transmembrane helix</keyword>
<dbReference type="SUPFAM" id="SSF53300">
    <property type="entry name" value="vWA-like"/>
    <property type="match status" value="1"/>
</dbReference>
<reference evidence="5 6" key="1">
    <citation type="submission" date="2016-05" db="EMBL/GenBank/DDBJ databases">
        <title>Nuclear genome of Blastocystis sp. subtype 1 NandII.</title>
        <authorList>
            <person name="Gentekaki E."/>
            <person name="Curtis B."/>
            <person name="Stairs C."/>
            <person name="Eme L."/>
            <person name="Herman E."/>
            <person name="Klimes V."/>
            <person name="Arias M.C."/>
            <person name="Elias M."/>
            <person name="Hilliou F."/>
            <person name="Klute M."/>
            <person name="Malik S.-B."/>
            <person name="Pightling A."/>
            <person name="Rachubinski R."/>
            <person name="Salas D."/>
            <person name="Schlacht A."/>
            <person name="Suga H."/>
            <person name="Archibald J."/>
            <person name="Ball S.G."/>
            <person name="Clark G."/>
            <person name="Dacks J."/>
            <person name="Van Der Giezen M."/>
            <person name="Tsaousis A."/>
            <person name="Roger A."/>
        </authorList>
    </citation>
    <scope>NUCLEOTIDE SEQUENCE [LARGE SCALE GENOMIC DNA]</scope>
    <source>
        <strain evidence="6">ATCC 50177 / NandII</strain>
    </source>
</reference>
<dbReference type="AlphaFoldDB" id="A0A196S9A5"/>
<dbReference type="InterPro" id="IPR036465">
    <property type="entry name" value="vWFA_dom_sf"/>
</dbReference>
<evidence type="ECO:0000313" key="5">
    <source>
        <dbReference type="EMBL" id="OAO12936.1"/>
    </source>
</evidence>
<dbReference type="InterPro" id="IPR050525">
    <property type="entry name" value="ECM_Assembly_Org"/>
</dbReference>
<dbReference type="OrthoDB" id="199024at2759"/>
<dbReference type="PRINTS" id="PR00453">
    <property type="entry name" value="VWFADOMAIN"/>
</dbReference>
<accession>A0A196S9A5</accession>
<feature type="signal peptide" evidence="3">
    <location>
        <begin position="1"/>
        <end position="26"/>
    </location>
</feature>
<feature type="domain" description="VWFA" evidence="4">
    <location>
        <begin position="78"/>
        <end position="262"/>
    </location>
</feature>
<gene>
    <name evidence="5" type="ORF">AV274_5395</name>
</gene>
<feature type="region of interest" description="Disordered" evidence="1">
    <location>
        <begin position="415"/>
        <end position="439"/>
    </location>
</feature>
<dbReference type="Proteomes" id="UP000078348">
    <property type="component" value="Unassembled WGS sequence"/>
</dbReference>
<evidence type="ECO:0000256" key="1">
    <source>
        <dbReference type="SAM" id="MobiDB-lite"/>
    </source>
</evidence>
<keyword evidence="3" id="KW-0732">Signal</keyword>
<evidence type="ECO:0000256" key="2">
    <source>
        <dbReference type="SAM" id="Phobius"/>
    </source>
</evidence>
<dbReference type="EMBL" id="LXWW01000494">
    <property type="protein sequence ID" value="OAO12936.1"/>
    <property type="molecule type" value="Genomic_DNA"/>
</dbReference>
<dbReference type="InterPro" id="IPR002035">
    <property type="entry name" value="VWF_A"/>
</dbReference>
<proteinExistence type="predicted"/>
<dbReference type="Gene3D" id="3.40.50.410">
    <property type="entry name" value="von Willebrand factor, type A domain"/>
    <property type="match status" value="1"/>
</dbReference>
<dbReference type="PROSITE" id="PS50234">
    <property type="entry name" value="VWFA"/>
    <property type="match status" value="1"/>
</dbReference>
<dbReference type="Pfam" id="PF00092">
    <property type="entry name" value="VWA"/>
    <property type="match status" value="1"/>
</dbReference>
<protein>
    <submittedName>
        <fullName evidence="5">von Willebrand factor type A domain containing protein</fullName>
    </submittedName>
</protein>
<organism evidence="5 6">
    <name type="scientific">Blastocystis sp. subtype 1 (strain ATCC 50177 / NandII)</name>
    <dbReference type="NCBI Taxonomy" id="478820"/>
    <lineage>
        <taxon>Eukaryota</taxon>
        <taxon>Sar</taxon>
        <taxon>Stramenopiles</taxon>
        <taxon>Bigyra</taxon>
        <taxon>Opalozoa</taxon>
        <taxon>Opalinata</taxon>
        <taxon>Blastocystidae</taxon>
        <taxon>Blastocystis</taxon>
    </lineage>
</organism>
<evidence type="ECO:0000256" key="3">
    <source>
        <dbReference type="SAM" id="SignalP"/>
    </source>
</evidence>
<keyword evidence="6" id="KW-1185">Reference proteome</keyword>
<feature type="chain" id="PRO_5008274463" evidence="3">
    <location>
        <begin position="27"/>
        <end position="439"/>
    </location>
</feature>
<dbReference type="PANTHER" id="PTHR24020:SF84">
    <property type="entry name" value="VWFA DOMAIN-CONTAINING PROTEIN"/>
    <property type="match status" value="1"/>
</dbReference>
<feature type="transmembrane region" description="Helical" evidence="2">
    <location>
        <begin position="377"/>
        <end position="401"/>
    </location>
</feature>
<name>A0A196S9A5_BLAHN</name>
<dbReference type="PANTHER" id="PTHR24020">
    <property type="entry name" value="COLLAGEN ALPHA"/>
    <property type="match status" value="1"/>
</dbReference>
<evidence type="ECO:0000313" key="6">
    <source>
        <dbReference type="Proteomes" id="UP000078348"/>
    </source>
</evidence>
<dbReference type="STRING" id="478820.A0A196S9A5"/>
<keyword evidence="2" id="KW-0812">Transmembrane</keyword>
<dbReference type="SMART" id="SM00327">
    <property type="entry name" value="VWA"/>
    <property type="match status" value="1"/>
</dbReference>
<comment type="caution">
    <text evidence="5">The sequence shown here is derived from an EMBL/GenBank/DDBJ whole genome shotgun (WGS) entry which is preliminary data.</text>
</comment>
<keyword evidence="2" id="KW-0472">Membrane</keyword>
<evidence type="ECO:0000259" key="4">
    <source>
        <dbReference type="PROSITE" id="PS50234"/>
    </source>
</evidence>
<sequence>MTILDGMVRMVAVVLEVAAAVAAAVAALDGVKANGVARIRAIAYYPQQGGGYGAGGNYGCYYNYTLLNTTAICQGALDVVFLIDSSSSISDSDYAKALNFVKNVLKYFYLHPNYTQVSILEFSTEVRELKELTYDACELRKALNVSRLSGMTNIAAAIEAAHQKLKSSRPDIPDQIVLITDGYQTVYPRNAINCKNYPHECNMYAIEKANAAKADDIQIYVIGVGAASYYEDDLRQMASQPSDEYFSLAEDYSHLNQVLEKLGNSTCPTVTRVLPDCACNEEMPQEILMVGHGFPRSDAISLSCQFGDFPATKAKVINQTHLLCDGPKLVDRKEWDWQHTGNFVWGGASDVPISLYYNGKSIIQEGASFTYKSCPSYWYLLWVFLGIAIVAALLAVLAYIASHTKLEKKQLPVHQKAAKPAAPPKPEHGGQIDLSMMEV</sequence>